<name>K0JA71_9BILA</name>
<geneLocation type="mitochondrion" evidence="2"/>
<reference evidence="2" key="1">
    <citation type="journal article" date="2013" name="Mol. Phylogenet. Evol.">
        <title>Phylogenetic analyses of endoparasitic Acanthocephala based on mitochondrial genomes suggest secondary loss of sensory organs.</title>
        <authorList>
            <person name="Weber M."/>
            <person name="Wey-Fabrizius A.R."/>
            <person name="Podsiadlowski L."/>
            <person name="Witek A."/>
            <person name="Schill R.O."/>
            <person name="Sugar L."/>
            <person name="Herlyn H."/>
            <person name="Hankeln T."/>
        </authorList>
    </citation>
    <scope>NUCLEOTIDE SEQUENCE</scope>
</reference>
<keyword evidence="1" id="KW-1133">Transmembrane helix</keyword>
<evidence type="ECO:0000256" key="1">
    <source>
        <dbReference type="SAM" id="Phobius"/>
    </source>
</evidence>
<organism evidence="2">
    <name type="scientific">Philodina citrina</name>
    <dbReference type="NCBI Taxonomy" id="468664"/>
    <lineage>
        <taxon>Eukaryota</taxon>
        <taxon>Metazoa</taxon>
        <taxon>Spiralia</taxon>
        <taxon>Gnathifera</taxon>
        <taxon>Rotifera</taxon>
        <taxon>Eurotatoria</taxon>
        <taxon>Bdelloidea</taxon>
        <taxon>Philodinida</taxon>
        <taxon>Philodinidae</taxon>
        <taxon>Philodina</taxon>
    </lineage>
</organism>
<keyword evidence="1" id="KW-0812">Transmembrane</keyword>
<keyword evidence="1" id="KW-0472">Membrane</keyword>
<evidence type="ECO:0000313" key="2">
    <source>
        <dbReference type="EMBL" id="CCA94472.1"/>
    </source>
</evidence>
<gene>
    <name evidence="2" type="primary">ND4L</name>
</gene>
<feature type="transmembrane region" description="Helical" evidence="1">
    <location>
        <begin position="52"/>
        <end position="76"/>
    </location>
</feature>
<dbReference type="AlphaFoldDB" id="K0JA71"/>
<sequence length="90" mass="10929">MFLSLFMVGLMIMFFYLWGDYMKILIFLEIVSLIFIMVLMWGMKYDFFSLNFFFSCLIFLVCESSMGFLLFIFYISMENEVVKKMMLVQF</sequence>
<keyword evidence="2" id="KW-0496">Mitochondrion</keyword>
<protein>
    <submittedName>
        <fullName evidence="2">NADH dehydrogenase subunit 4L</fullName>
    </submittedName>
</protein>
<accession>K0JA71</accession>
<feature type="transmembrane region" description="Helical" evidence="1">
    <location>
        <begin position="21"/>
        <end position="40"/>
    </location>
</feature>
<proteinExistence type="predicted"/>
<dbReference type="EMBL" id="FR856884">
    <property type="protein sequence ID" value="CCA94472.1"/>
    <property type="molecule type" value="Genomic_DNA"/>
</dbReference>